<name>A0AAV9G5Q1_9PEZI</name>
<dbReference type="AlphaFoldDB" id="A0AAV9G5Q1"/>
<feature type="compositionally biased region" description="Polar residues" evidence="1">
    <location>
        <begin position="182"/>
        <end position="193"/>
    </location>
</feature>
<protein>
    <submittedName>
        <fullName evidence="2">Uncharacterized protein</fullName>
    </submittedName>
</protein>
<dbReference type="Proteomes" id="UP001321760">
    <property type="component" value="Unassembled WGS sequence"/>
</dbReference>
<organism evidence="2 3">
    <name type="scientific">Podospora aff. communis PSN243</name>
    <dbReference type="NCBI Taxonomy" id="3040156"/>
    <lineage>
        <taxon>Eukaryota</taxon>
        <taxon>Fungi</taxon>
        <taxon>Dikarya</taxon>
        <taxon>Ascomycota</taxon>
        <taxon>Pezizomycotina</taxon>
        <taxon>Sordariomycetes</taxon>
        <taxon>Sordariomycetidae</taxon>
        <taxon>Sordariales</taxon>
        <taxon>Podosporaceae</taxon>
        <taxon>Podospora</taxon>
    </lineage>
</organism>
<feature type="region of interest" description="Disordered" evidence="1">
    <location>
        <begin position="301"/>
        <end position="370"/>
    </location>
</feature>
<feature type="compositionally biased region" description="Basic residues" evidence="1">
    <location>
        <begin position="353"/>
        <end position="362"/>
    </location>
</feature>
<proteinExistence type="predicted"/>
<evidence type="ECO:0000256" key="1">
    <source>
        <dbReference type="SAM" id="MobiDB-lite"/>
    </source>
</evidence>
<sequence length="408" mass="46502">MTDYVDGLVVGKPALEDRETFLSQALERAKSDGNLPVGPSWNDLQIRHYDTLQSLYIKQGRIEEAEESSGTDTDFSRPRLLKFRHLMLKARMKQSSGKLVEAKILYLQAFEMALDENRLDFTEEHWVQLVLRSLRNVTVKLGQTAEAQRFEGIGHERIRRLLANPPEGNHPGLSDSAGCVTQEPSSQTHSLESCPQEDYAIQEYDYDIPEHDPIHEHPIHGRLLRSLISARAGAIPWQFSRHLVVSTLSLSNPESYGSSSHRGFDMGAEVTALGGNKLSQQLNAEGLSGYETGYDEPVTQKFSRHDKHSTQPDLNDIGTPRDRRGNIIGSAEPEVERREGKKAEKVGADNRVKRSKHKKRFPRSHEERSRIEVFPVDPFFSIPERRRQMPDPENPEFDDYKDVRYIPR</sequence>
<evidence type="ECO:0000313" key="3">
    <source>
        <dbReference type="Proteomes" id="UP001321760"/>
    </source>
</evidence>
<comment type="caution">
    <text evidence="2">The sequence shown here is derived from an EMBL/GenBank/DDBJ whole genome shotgun (WGS) entry which is preliminary data.</text>
</comment>
<feature type="compositionally biased region" description="Basic and acidic residues" evidence="1">
    <location>
        <begin position="334"/>
        <end position="352"/>
    </location>
</feature>
<evidence type="ECO:0000313" key="2">
    <source>
        <dbReference type="EMBL" id="KAK4442461.1"/>
    </source>
</evidence>
<accession>A0AAV9G5Q1</accession>
<dbReference type="EMBL" id="MU866015">
    <property type="protein sequence ID" value="KAK4442461.1"/>
    <property type="molecule type" value="Genomic_DNA"/>
</dbReference>
<feature type="region of interest" description="Disordered" evidence="1">
    <location>
        <begin position="164"/>
        <end position="194"/>
    </location>
</feature>
<reference evidence="2" key="1">
    <citation type="journal article" date="2023" name="Mol. Phylogenet. Evol.">
        <title>Genome-scale phylogeny and comparative genomics of the fungal order Sordariales.</title>
        <authorList>
            <person name="Hensen N."/>
            <person name="Bonometti L."/>
            <person name="Westerberg I."/>
            <person name="Brannstrom I.O."/>
            <person name="Guillou S."/>
            <person name="Cros-Aarteil S."/>
            <person name="Calhoun S."/>
            <person name="Haridas S."/>
            <person name="Kuo A."/>
            <person name="Mondo S."/>
            <person name="Pangilinan J."/>
            <person name="Riley R."/>
            <person name="LaButti K."/>
            <person name="Andreopoulos B."/>
            <person name="Lipzen A."/>
            <person name="Chen C."/>
            <person name="Yan M."/>
            <person name="Daum C."/>
            <person name="Ng V."/>
            <person name="Clum A."/>
            <person name="Steindorff A."/>
            <person name="Ohm R.A."/>
            <person name="Martin F."/>
            <person name="Silar P."/>
            <person name="Natvig D.O."/>
            <person name="Lalanne C."/>
            <person name="Gautier V."/>
            <person name="Ament-Velasquez S.L."/>
            <person name="Kruys A."/>
            <person name="Hutchinson M.I."/>
            <person name="Powell A.J."/>
            <person name="Barry K."/>
            <person name="Miller A.N."/>
            <person name="Grigoriev I.V."/>
            <person name="Debuchy R."/>
            <person name="Gladieux P."/>
            <person name="Hiltunen Thoren M."/>
            <person name="Johannesson H."/>
        </authorList>
    </citation>
    <scope>NUCLEOTIDE SEQUENCE</scope>
    <source>
        <strain evidence="2">PSN243</strain>
    </source>
</reference>
<gene>
    <name evidence="2" type="ORF">QBC34DRAFT_454721</name>
</gene>
<reference evidence="2" key="2">
    <citation type="submission" date="2023-05" db="EMBL/GenBank/DDBJ databases">
        <authorList>
            <consortium name="Lawrence Berkeley National Laboratory"/>
            <person name="Steindorff A."/>
            <person name="Hensen N."/>
            <person name="Bonometti L."/>
            <person name="Westerberg I."/>
            <person name="Brannstrom I.O."/>
            <person name="Guillou S."/>
            <person name="Cros-Aarteil S."/>
            <person name="Calhoun S."/>
            <person name="Haridas S."/>
            <person name="Kuo A."/>
            <person name="Mondo S."/>
            <person name="Pangilinan J."/>
            <person name="Riley R."/>
            <person name="Labutti K."/>
            <person name="Andreopoulos B."/>
            <person name="Lipzen A."/>
            <person name="Chen C."/>
            <person name="Yanf M."/>
            <person name="Daum C."/>
            <person name="Ng V."/>
            <person name="Clum A."/>
            <person name="Ohm R."/>
            <person name="Martin F."/>
            <person name="Silar P."/>
            <person name="Natvig D."/>
            <person name="Lalanne C."/>
            <person name="Gautier V."/>
            <person name="Ament-Velasquez S.L."/>
            <person name="Kruys A."/>
            <person name="Hutchinson M.I."/>
            <person name="Powell A.J."/>
            <person name="Barry K."/>
            <person name="Miller A.N."/>
            <person name="Grigoriev I.V."/>
            <person name="Debuchy R."/>
            <person name="Gladieux P."/>
            <person name="Thoren M.H."/>
            <person name="Johannesson H."/>
        </authorList>
    </citation>
    <scope>NUCLEOTIDE SEQUENCE</scope>
    <source>
        <strain evidence="2">PSN243</strain>
    </source>
</reference>
<feature type="compositionally biased region" description="Basic and acidic residues" evidence="1">
    <location>
        <begin position="398"/>
        <end position="408"/>
    </location>
</feature>
<keyword evidence="3" id="KW-1185">Reference proteome</keyword>
<feature type="region of interest" description="Disordered" evidence="1">
    <location>
        <begin position="383"/>
        <end position="408"/>
    </location>
</feature>